<organism evidence="1 2">
    <name type="scientific">Patagioenas fasciata monilis</name>
    <dbReference type="NCBI Taxonomy" id="372326"/>
    <lineage>
        <taxon>Eukaryota</taxon>
        <taxon>Metazoa</taxon>
        <taxon>Chordata</taxon>
        <taxon>Craniata</taxon>
        <taxon>Vertebrata</taxon>
        <taxon>Euteleostomi</taxon>
        <taxon>Archelosauria</taxon>
        <taxon>Archosauria</taxon>
        <taxon>Dinosauria</taxon>
        <taxon>Saurischia</taxon>
        <taxon>Theropoda</taxon>
        <taxon>Coelurosauria</taxon>
        <taxon>Aves</taxon>
        <taxon>Neognathae</taxon>
        <taxon>Neoaves</taxon>
        <taxon>Columbimorphae</taxon>
        <taxon>Columbiformes</taxon>
        <taxon>Columbidae</taxon>
        <taxon>Patagioenas</taxon>
    </lineage>
</organism>
<accession>A0A1V4KP16</accession>
<name>A0A1V4KP16_PATFA</name>
<gene>
    <name evidence="1" type="ORF">AV530_001744</name>
</gene>
<dbReference type="EMBL" id="LSYS01002834">
    <property type="protein sequence ID" value="OPJ85527.1"/>
    <property type="molecule type" value="Genomic_DNA"/>
</dbReference>
<evidence type="ECO:0000313" key="2">
    <source>
        <dbReference type="Proteomes" id="UP000190648"/>
    </source>
</evidence>
<protein>
    <submittedName>
        <fullName evidence="1">Uncharacterized protein</fullName>
    </submittedName>
</protein>
<keyword evidence="2" id="KW-1185">Reference proteome</keyword>
<evidence type="ECO:0000313" key="1">
    <source>
        <dbReference type="EMBL" id="OPJ85527.1"/>
    </source>
</evidence>
<sequence>MTTALYYRRKIAFPVVVLAGVISCEVTSHCMQNENPWSPTRMSVKHCSVLLFHQTIQLVLLAQCLAKVGWNFTVAVDRGRFPEVLQTFLLVLLCILNIEVGLETPICEKQMK</sequence>
<dbReference type="AlphaFoldDB" id="A0A1V4KP16"/>
<dbReference type="Proteomes" id="UP000190648">
    <property type="component" value="Unassembled WGS sequence"/>
</dbReference>
<comment type="caution">
    <text evidence="1">The sequence shown here is derived from an EMBL/GenBank/DDBJ whole genome shotgun (WGS) entry which is preliminary data.</text>
</comment>
<reference evidence="1 2" key="1">
    <citation type="submission" date="2016-02" db="EMBL/GenBank/DDBJ databases">
        <title>Band-tailed pigeon sequencing and assembly.</title>
        <authorList>
            <person name="Soares A.E."/>
            <person name="Novak B.J."/>
            <person name="Rice E.S."/>
            <person name="O'Connell B."/>
            <person name="Chang D."/>
            <person name="Weber S."/>
            <person name="Shapiro B."/>
        </authorList>
    </citation>
    <scope>NUCLEOTIDE SEQUENCE [LARGE SCALE GENOMIC DNA]</scope>
    <source>
        <strain evidence="1">BTP2013</strain>
        <tissue evidence="1">Blood</tissue>
    </source>
</reference>
<proteinExistence type="predicted"/>